<dbReference type="Pfam" id="PF00005">
    <property type="entry name" value="ABC_tran"/>
    <property type="match status" value="1"/>
</dbReference>
<organism evidence="7 8">
    <name type="scientific">Azospirillum brasilense</name>
    <dbReference type="NCBI Taxonomy" id="192"/>
    <lineage>
        <taxon>Bacteria</taxon>
        <taxon>Pseudomonadati</taxon>
        <taxon>Pseudomonadota</taxon>
        <taxon>Alphaproteobacteria</taxon>
        <taxon>Rhodospirillales</taxon>
        <taxon>Azospirillaceae</taxon>
        <taxon>Azospirillum</taxon>
    </lineage>
</organism>
<dbReference type="Proteomes" id="UP000316083">
    <property type="component" value="Unassembled WGS sequence"/>
</dbReference>
<dbReference type="SMART" id="SM00382">
    <property type="entry name" value="AAA"/>
    <property type="match status" value="1"/>
</dbReference>
<dbReference type="PANTHER" id="PTHR43776:SF7">
    <property type="entry name" value="D,D-DIPEPTIDE TRANSPORT ATP-BINDING PROTEIN DDPF-RELATED"/>
    <property type="match status" value="1"/>
</dbReference>
<dbReference type="InterPro" id="IPR027417">
    <property type="entry name" value="P-loop_NTPase"/>
</dbReference>
<dbReference type="PROSITE" id="PS00211">
    <property type="entry name" value="ABC_TRANSPORTER_1"/>
    <property type="match status" value="1"/>
</dbReference>
<dbReference type="GO" id="GO:0015833">
    <property type="term" value="P:peptide transport"/>
    <property type="evidence" value="ECO:0007669"/>
    <property type="project" value="InterPro"/>
</dbReference>
<sequence>MPSDAVLAVPAVAATATAVTPVLRVSGLSVEYRTARGVVHALDDVSFELAPGETLGIVGESGCGKSTLARAVVRLLDPSAGTIQLGDTDITHASRRRMRAARRDLQMVLQDPAASLDPRWTVGDLLAEPLEIHGIGSRAERRARVADLLGKVGLPPEAAQRRPHEFSGGQRQRIGIARALALEPKVVVLDEPVSALDVSVQAQILNLLTDLQRTLGVSFLFIGHDLSVVEYVSDRVAVMYLGRIVELGGRDSLWRRPAHPYTRALLDAAPRIDGPAAPAGPALTGDTPSPYDLPSGCRFHTRCPIAADVCRRLTPAMQTLSPGHHVACHFPEGRAEPSTPQPAINR</sequence>
<keyword evidence="4" id="KW-0547">Nucleotide-binding</keyword>
<dbReference type="GO" id="GO:0055085">
    <property type="term" value="P:transmembrane transport"/>
    <property type="evidence" value="ECO:0007669"/>
    <property type="project" value="UniProtKB-ARBA"/>
</dbReference>
<accession>A0A560BMZ3</accession>
<dbReference type="EMBL" id="VITF01000001">
    <property type="protein sequence ID" value="TWA73995.1"/>
    <property type="molecule type" value="Genomic_DNA"/>
</dbReference>
<evidence type="ECO:0000256" key="2">
    <source>
        <dbReference type="ARBA" id="ARBA00005417"/>
    </source>
</evidence>
<dbReference type="GO" id="GO:0016887">
    <property type="term" value="F:ATP hydrolysis activity"/>
    <property type="evidence" value="ECO:0007669"/>
    <property type="project" value="InterPro"/>
</dbReference>
<dbReference type="FunFam" id="3.40.50.300:FF:000016">
    <property type="entry name" value="Oligopeptide ABC transporter ATP-binding component"/>
    <property type="match status" value="1"/>
</dbReference>
<dbReference type="CDD" id="cd03257">
    <property type="entry name" value="ABC_NikE_OppD_transporters"/>
    <property type="match status" value="1"/>
</dbReference>
<dbReference type="InterPro" id="IPR017871">
    <property type="entry name" value="ABC_transporter-like_CS"/>
</dbReference>
<evidence type="ECO:0000259" key="6">
    <source>
        <dbReference type="PROSITE" id="PS50893"/>
    </source>
</evidence>
<gene>
    <name evidence="7" type="ORF">FBZ82_1018</name>
</gene>
<dbReference type="AlphaFoldDB" id="A0A560BMZ3"/>
<dbReference type="SUPFAM" id="SSF52540">
    <property type="entry name" value="P-loop containing nucleoside triphosphate hydrolases"/>
    <property type="match status" value="1"/>
</dbReference>
<proteinExistence type="inferred from homology"/>
<dbReference type="RefSeq" id="WP_145671597.1">
    <property type="nucleotide sequence ID" value="NZ_VITF01000001.1"/>
</dbReference>
<dbReference type="PROSITE" id="PS50893">
    <property type="entry name" value="ABC_TRANSPORTER_2"/>
    <property type="match status" value="1"/>
</dbReference>
<dbReference type="GO" id="GO:0005886">
    <property type="term" value="C:plasma membrane"/>
    <property type="evidence" value="ECO:0007669"/>
    <property type="project" value="UniProtKB-SubCell"/>
</dbReference>
<dbReference type="Gene3D" id="3.40.50.300">
    <property type="entry name" value="P-loop containing nucleotide triphosphate hydrolases"/>
    <property type="match status" value="1"/>
</dbReference>
<dbReference type="InterPro" id="IPR050319">
    <property type="entry name" value="ABC_transp_ATP-bind"/>
</dbReference>
<evidence type="ECO:0000256" key="1">
    <source>
        <dbReference type="ARBA" id="ARBA00004417"/>
    </source>
</evidence>
<keyword evidence="3" id="KW-0813">Transport</keyword>
<comment type="caution">
    <text evidence="7">The sequence shown here is derived from an EMBL/GenBank/DDBJ whole genome shotgun (WGS) entry which is preliminary data.</text>
</comment>
<comment type="similarity">
    <text evidence="2">Belongs to the ABC transporter superfamily.</text>
</comment>
<evidence type="ECO:0000256" key="3">
    <source>
        <dbReference type="ARBA" id="ARBA00022448"/>
    </source>
</evidence>
<evidence type="ECO:0000256" key="5">
    <source>
        <dbReference type="ARBA" id="ARBA00022840"/>
    </source>
</evidence>
<dbReference type="NCBIfam" id="TIGR01727">
    <property type="entry name" value="oligo_HPY"/>
    <property type="match status" value="1"/>
</dbReference>
<evidence type="ECO:0000256" key="4">
    <source>
        <dbReference type="ARBA" id="ARBA00022741"/>
    </source>
</evidence>
<dbReference type="PANTHER" id="PTHR43776">
    <property type="entry name" value="TRANSPORT ATP-BINDING PROTEIN"/>
    <property type="match status" value="1"/>
</dbReference>
<evidence type="ECO:0000313" key="8">
    <source>
        <dbReference type="Proteomes" id="UP000316083"/>
    </source>
</evidence>
<dbReference type="GO" id="GO:0005524">
    <property type="term" value="F:ATP binding"/>
    <property type="evidence" value="ECO:0007669"/>
    <property type="project" value="UniProtKB-KW"/>
</dbReference>
<protein>
    <submittedName>
        <fullName evidence="7">Peptide/nickel transport system ATP-binding protein</fullName>
    </submittedName>
</protein>
<dbReference type="Pfam" id="PF08352">
    <property type="entry name" value="oligo_HPY"/>
    <property type="match status" value="1"/>
</dbReference>
<dbReference type="InterPro" id="IPR003593">
    <property type="entry name" value="AAA+_ATPase"/>
</dbReference>
<keyword evidence="5 7" id="KW-0067">ATP-binding</keyword>
<feature type="domain" description="ABC transporter" evidence="6">
    <location>
        <begin position="23"/>
        <end position="266"/>
    </location>
</feature>
<evidence type="ECO:0000313" key="7">
    <source>
        <dbReference type="EMBL" id="TWA73995.1"/>
    </source>
</evidence>
<dbReference type="InterPro" id="IPR013563">
    <property type="entry name" value="Oligopep_ABC_C"/>
</dbReference>
<dbReference type="InterPro" id="IPR003439">
    <property type="entry name" value="ABC_transporter-like_ATP-bd"/>
</dbReference>
<comment type="subcellular location">
    <subcellularLocation>
        <location evidence="1">Cell inner membrane</location>
        <topology evidence="1">Peripheral membrane protein</topology>
    </subcellularLocation>
</comment>
<reference evidence="7 8" key="1">
    <citation type="submission" date="2019-06" db="EMBL/GenBank/DDBJ databases">
        <title>Genomic Encyclopedia of Type Strains, Phase IV (KMG-V): Genome sequencing to study the core and pangenomes of soil and plant-associated prokaryotes.</title>
        <authorList>
            <person name="Whitman W."/>
        </authorList>
    </citation>
    <scope>NUCLEOTIDE SEQUENCE [LARGE SCALE GENOMIC DNA]</scope>
    <source>
        <strain evidence="7 8">BR 11796</strain>
    </source>
</reference>
<name>A0A560BMZ3_AZOBR</name>